<accession>A0A1S9R9T9</accession>
<name>A0A1S9R9T9_PENBI</name>
<evidence type="ECO:0000313" key="2">
    <source>
        <dbReference type="Proteomes" id="UP000190744"/>
    </source>
</evidence>
<dbReference type="EMBL" id="LJBN01000228">
    <property type="protein sequence ID" value="OOQ82060.1"/>
    <property type="molecule type" value="Genomic_DNA"/>
</dbReference>
<dbReference type="Proteomes" id="UP000190744">
    <property type="component" value="Unassembled WGS sequence"/>
</dbReference>
<dbReference type="AlphaFoldDB" id="A0A1S9R9T9"/>
<gene>
    <name evidence="1" type="ORF">PEBR_40613</name>
</gene>
<protein>
    <submittedName>
        <fullName evidence="1">Uncharacterized protein</fullName>
    </submittedName>
</protein>
<sequence>MPWHLLASNLHWVLRDSCKCKATNLHPCMKPAQGKEFNLFAREFARILKLEALHEREKYPETYDQPESSDVVLDEAVVRRITPTARRWRARRSSIRHCGKSGCRRGRVGPEYCKCTSIPEKNKLMASFLEGLPTQEGIPRHSYDAYFDGEGFYYSLQLFKTLLVYEEMDTIPRLCAHPNACFKKWQTSYIFGCHFGWDQIWDGAAGRTEDNDYRNSKAYKTMLERYVIDKSEPWVDEPWVVKYPHRLFFGISHHHLSQHRGTGTLPINQFLDLTRPAIDRPTVTEAFRVRDILISKGLPVEVAIRVLRFMDYQGKRRLEIPNDPFHPSNKEELMKYLKYCWKLLICCEVMANALGQLIDWRGVVAHCIVDLWDSAACDNRHWCRRTRDVVTPSIIPVIVEVGFEIERNRREKRLL</sequence>
<organism evidence="1 2">
    <name type="scientific">Penicillium brasilianum</name>
    <dbReference type="NCBI Taxonomy" id="104259"/>
    <lineage>
        <taxon>Eukaryota</taxon>
        <taxon>Fungi</taxon>
        <taxon>Dikarya</taxon>
        <taxon>Ascomycota</taxon>
        <taxon>Pezizomycotina</taxon>
        <taxon>Eurotiomycetes</taxon>
        <taxon>Eurotiomycetidae</taxon>
        <taxon>Eurotiales</taxon>
        <taxon>Aspergillaceae</taxon>
        <taxon>Penicillium</taxon>
    </lineage>
</organism>
<evidence type="ECO:0000313" key="1">
    <source>
        <dbReference type="EMBL" id="OOQ82060.1"/>
    </source>
</evidence>
<reference evidence="2" key="1">
    <citation type="submission" date="2015-09" db="EMBL/GenBank/DDBJ databases">
        <authorList>
            <person name="Fill T.P."/>
            <person name="Baretta J.F."/>
            <person name="de Almeida L.G."/>
            <person name="Rocha M."/>
            <person name="de Souza D.H."/>
            <person name="Malavazi I."/>
            <person name="Cerdeira L.T."/>
            <person name="Hong H."/>
            <person name="Samborskyy M."/>
            <person name="de Vasconcelos A.T."/>
            <person name="Leadlay P."/>
            <person name="Rodrigues-Filho E."/>
        </authorList>
    </citation>
    <scope>NUCLEOTIDE SEQUENCE [LARGE SCALE GENOMIC DNA]</scope>
    <source>
        <strain evidence="2">LaBioMMi 136</strain>
    </source>
</reference>
<comment type="caution">
    <text evidence="1">The sequence shown here is derived from an EMBL/GenBank/DDBJ whole genome shotgun (WGS) entry which is preliminary data.</text>
</comment>
<proteinExistence type="predicted"/>